<evidence type="ECO:0000313" key="2">
    <source>
        <dbReference type="Proteomes" id="UP000270094"/>
    </source>
</evidence>
<gene>
    <name evidence="1" type="ORF">SVUK_LOCUS12091</name>
</gene>
<sequence length="168" mass="18703">MLRNFLESGQEGRDGGGAAYLLHGYSGHGIYPATSPQIYKFIPTNVTEITKPKAKMYEAGFVFAVRTKDTVEQILKWYVLCALEEKCMAGNGMESLVCIFTNRFSGSPQCHRYVLCALEEKCMAGNGMESLVCIFTNRFSGSPQCHSCSKFACHCTPLRNDFIVHFSI</sequence>
<dbReference type="PANTHER" id="PTHR31389:SF4">
    <property type="entry name" value="LD39211P"/>
    <property type="match status" value="1"/>
</dbReference>
<dbReference type="EMBL" id="UYYB01098418">
    <property type="protein sequence ID" value="VDM77093.1"/>
    <property type="molecule type" value="Genomic_DNA"/>
</dbReference>
<accession>A0A3P7J8W9</accession>
<evidence type="ECO:0000313" key="1">
    <source>
        <dbReference type="EMBL" id="VDM77093.1"/>
    </source>
</evidence>
<dbReference type="OrthoDB" id="10053392at2759"/>
<dbReference type="AlphaFoldDB" id="A0A3P7J8W9"/>
<name>A0A3P7J8W9_STRVU</name>
<dbReference type="Proteomes" id="UP000270094">
    <property type="component" value="Unassembled WGS sequence"/>
</dbReference>
<dbReference type="PANTHER" id="PTHR31389">
    <property type="entry name" value="LD39211P"/>
    <property type="match status" value="1"/>
</dbReference>
<protein>
    <submittedName>
        <fullName evidence="1">Uncharacterized protein</fullName>
    </submittedName>
</protein>
<proteinExistence type="predicted"/>
<reference evidence="1 2" key="1">
    <citation type="submission" date="2018-11" db="EMBL/GenBank/DDBJ databases">
        <authorList>
            <consortium name="Pathogen Informatics"/>
        </authorList>
    </citation>
    <scope>NUCLEOTIDE SEQUENCE [LARGE SCALE GENOMIC DNA]</scope>
</reference>
<organism evidence="1 2">
    <name type="scientific">Strongylus vulgaris</name>
    <name type="common">Blood worm</name>
    <dbReference type="NCBI Taxonomy" id="40348"/>
    <lineage>
        <taxon>Eukaryota</taxon>
        <taxon>Metazoa</taxon>
        <taxon>Ecdysozoa</taxon>
        <taxon>Nematoda</taxon>
        <taxon>Chromadorea</taxon>
        <taxon>Rhabditida</taxon>
        <taxon>Rhabditina</taxon>
        <taxon>Rhabditomorpha</taxon>
        <taxon>Strongyloidea</taxon>
        <taxon>Strongylidae</taxon>
        <taxon>Strongylus</taxon>
    </lineage>
</organism>
<keyword evidence="2" id="KW-1185">Reference proteome</keyword>